<name>A6G364_9BACT</name>
<dbReference type="OrthoDB" id="5491542at2"/>
<dbReference type="RefSeq" id="WP_006971163.1">
    <property type="nucleotide sequence ID" value="NZ_ABCS01000017.1"/>
</dbReference>
<gene>
    <name evidence="2" type="ORF">PPSIR1_16545</name>
</gene>
<dbReference type="EMBL" id="ABCS01000017">
    <property type="protein sequence ID" value="EDM79689.1"/>
    <property type="molecule type" value="Genomic_DNA"/>
</dbReference>
<sequence>MTREVEALRASVRPRIAVLGLAVLGALGAALWTATRDSGEGAPEERNRVLVVTQAGDVDYYAVFEEGGFEVEVDRFEDWLAVAADVLPESEAEGAAKLLELADQRGFGFVVFEDPSAVDWSGVELEPAPDAIADFEARDYAAVSVGDFAFPHALSVDAVGDSPVLRLPGHGALEALFQQRKLLARVDEVRPTVAELQFESEIEVARQMIARPQEFDERIASAQGKLDDALGLETGVVSLMDTLETGVAIPDPDGGVLVARHAIEIYSEDAQTLDLDVGDTMVLEWVPPELLTSALASAEAGGGALAARERLVIEGAQPCESLLGGELAMAESPRLHASRDGATLGVITRDSELMVWRREPGPGCNWRELGELSLPANPSAELGVLAPRMAEGDALLLARAEQSGDEAVLRVWLTEEAFEPVVGAGATLTEVEAGGAGSVELLRLPGVRMGPLDFVDPWRVAVLTRTPSDDPREPGGQAHAVEFVDRRRPGAHLRVPTQFFAEGRQLLDLAVVEGVDADGAFAPRVILVARSPQETIEIIELRLLAKGAARAARELATPPRGKGKGKGNGKGRGAAKAGAPLLITLTPKDLEARVLARPIEPRGLALSPAQAGPRMLAFAHRVDTHRREIGLVQLDATGDAGPETSSLTHNEFVDYHPRFLADGRALSFASSVRVWVSQEAFSTARIVGVPQTGLAPAP</sequence>
<reference evidence="2 3" key="1">
    <citation type="submission" date="2007-06" db="EMBL/GenBank/DDBJ databases">
        <authorList>
            <person name="Shimkets L."/>
            <person name="Ferriera S."/>
            <person name="Johnson J."/>
            <person name="Kravitz S."/>
            <person name="Beeson K."/>
            <person name="Sutton G."/>
            <person name="Rogers Y.-H."/>
            <person name="Friedman R."/>
            <person name="Frazier M."/>
            <person name="Venter J.C."/>
        </authorList>
    </citation>
    <scope>NUCLEOTIDE SEQUENCE [LARGE SCALE GENOMIC DNA]</scope>
    <source>
        <strain evidence="2 3">SIR-1</strain>
    </source>
</reference>
<evidence type="ECO:0000256" key="1">
    <source>
        <dbReference type="SAM" id="MobiDB-lite"/>
    </source>
</evidence>
<dbReference type="STRING" id="391625.PPSIR1_16545"/>
<evidence type="ECO:0000313" key="3">
    <source>
        <dbReference type="Proteomes" id="UP000005801"/>
    </source>
</evidence>
<feature type="region of interest" description="Disordered" evidence="1">
    <location>
        <begin position="554"/>
        <end position="575"/>
    </location>
</feature>
<dbReference type="AlphaFoldDB" id="A6G364"/>
<evidence type="ECO:0000313" key="2">
    <source>
        <dbReference type="EMBL" id="EDM79689.1"/>
    </source>
</evidence>
<keyword evidence="3" id="KW-1185">Reference proteome</keyword>
<proteinExistence type="predicted"/>
<protein>
    <submittedName>
        <fullName evidence="2">Uncharacterized protein</fullName>
    </submittedName>
</protein>
<dbReference type="Proteomes" id="UP000005801">
    <property type="component" value="Unassembled WGS sequence"/>
</dbReference>
<accession>A6G364</accession>
<organism evidence="2 3">
    <name type="scientific">Plesiocystis pacifica SIR-1</name>
    <dbReference type="NCBI Taxonomy" id="391625"/>
    <lineage>
        <taxon>Bacteria</taxon>
        <taxon>Pseudomonadati</taxon>
        <taxon>Myxococcota</taxon>
        <taxon>Polyangia</taxon>
        <taxon>Nannocystales</taxon>
        <taxon>Nannocystaceae</taxon>
        <taxon>Plesiocystis</taxon>
    </lineage>
</organism>
<comment type="caution">
    <text evidence="2">The sequence shown here is derived from an EMBL/GenBank/DDBJ whole genome shotgun (WGS) entry which is preliminary data.</text>
</comment>